<dbReference type="eggNOG" id="COG3396">
    <property type="taxonomic scope" value="Bacteria"/>
</dbReference>
<dbReference type="HOGENOM" id="CLU_070585_0_0_0"/>
<dbReference type="Proteomes" id="UP000002431">
    <property type="component" value="Chromosome"/>
</dbReference>
<sequence>MTGSVPPSAVSRPQDLAPQLRAALIEKLTALADDELILAHRDSEWTGHAPILEEDIALANIAQDELGHASLYLELRRELDGSDPDRLAFFREADEFRNVRLAELPKGDWAFTMLRQYLFDAYEVLWLDAVRTSTYTPLAEVAAKALREEKFHLQHTALWVERLALGTDESCRRTQNALNALWPHAAQLFQPVQDEAELVGVGILPDLAGVRARWEALVVPHLTGKCGLTLPPAPAAAGGGRHLHTEHLAPLLMEMQSVARAVPNAEVW</sequence>
<dbReference type="InterPro" id="IPR007814">
    <property type="entry name" value="PaaA_PaaC"/>
</dbReference>
<reference evidence="1" key="1">
    <citation type="submission" date="2006-04" db="EMBL/GenBank/DDBJ databases">
        <title>Complete sequence of chromosome of Deinococcus geothermalis DSM 11300.</title>
        <authorList>
            <consortium name="US DOE Joint Genome Institute"/>
            <person name="Copeland A."/>
            <person name="Lucas S."/>
            <person name="Lapidus A."/>
            <person name="Barry K."/>
            <person name="Detter J.C."/>
            <person name="Glavina del Rio T."/>
            <person name="Hammon N."/>
            <person name="Israni S."/>
            <person name="Dalin E."/>
            <person name="Tice H."/>
            <person name="Pitluck S."/>
            <person name="Brettin T."/>
            <person name="Bruce D."/>
            <person name="Han C."/>
            <person name="Tapia R."/>
            <person name="Saunders E."/>
            <person name="Gilna P."/>
            <person name="Schmutz J."/>
            <person name="Larimer F."/>
            <person name="Land M."/>
            <person name="Hauser L."/>
            <person name="Kyrpides N."/>
            <person name="Kim E."/>
            <person name="Daly M.J."/>
            <person name="Fredrickson J.K."/>
            <person name="Makarova K.S."/>
            <person name="Gaidamakova E.K."/>
            <person name="Zhai M."/>
            <person name="Richardson P."/>
        </authorList>
    </citation>
    <scope>NUCLEOTIDE SEQUENCE</scope>
    <source>
        <strain evidence="1">DSM 11300</strain>
    </source>
</reference>
<gene>
    <name evidence="1" type="ordered locus">Dgeo_1916</name>
</gene>
<evidence type="ECO:0000313" key="2">
    <source>
        <dbReference type="Proteomes" id="UP000002431"/>
    </source>
</evidence>
<accession>Q1IX23</accession>
<evidence type="ECO:0000313" key="1">
    <source>
        <dbReference type="EMBL" id="ABF46211.1"/>
    </source>
</evidence>
<dbReference type="InterPro" id="IPR052703">
    <property type="entry name" value="Aromatic_CoA_ox/epox"/>
</dbReference>
<name>Q1IX23_DEIGD</name>
<dbReference type="GO" id="GO:0005829">
    <property type="term" value="C:cytosol"/>
    <property type="evidence" value="ECO:0007669"/>
    <property type="project" value="TreeGrafter"/>
</dbReference>
<dbReference type="Gene3D" id="1.20.1260.10">
    <property type="match status" value="1"/>
</dbReference>
<dbReference type="KEGG" id="dge:Dgeo_1916"/>
<dbReference type="InterPro" id="IPR012347">
    <property type="entry name" value="Ferritin-like"/>
</dbReference>
<dbReference type="PANTHER" id="PTHR30458:SF0">
    <property type="entry name" value="1,2-PHENYLACETYL-COA EPOXIDASE, SUBUNIT C"/>
    <property type="match status" value="1"/>
</dbReference>
<dbReference type="STRING" id="319795.Dgeo_1916"/>
<proteinExistence type="predicted"/>
<dbReference type="InterPro" id="IPR011882">
    <property type="entry name" value="PaaC"/>
</dbReference>
<dbReference type="PANTHER" id="PTHR30458">
    <property type="entry name" value="PHENYLACETIC ACID DEGRADATION PROTEIN PAA"/>
    <property type="match status" value="1"/>
</dbReference>
<dbReference type="PIRSF" id="PIRSF037834">
    <property type="entry name" value="PA_CoA_Oase3"/>
    <property type="match status" value="1"/>
</dbReference>
<organism evidence="1 2">
    <name type="scientific">Deinococcus geothermalis (strain DSM 11300 / CIP 105573 / AG-3a)</name>
    <dbReference type="NCBI Taxonomy" id="319795"/>
    <lineage>
        <taxon>Bacteria</taxon>
        <taxon>Thermotogati</taxon>
        <taxon>Deinococcota</taxon>
        <taxon>Deinococci</taxon>
        <taxon>Deinococcales</taxon>
        <taxon>Deinococcaceae</taxon>
        <taxon>Deinococcus</taxon>
    </lineage>
</organism>
<keyword evidence="2" id="KW-1185">Reference proteome</keyword>
<dbReference type="InterPro" id="IPR009078">
    <property type="entry name" value="Ferritin-like_SF"/>
</dbReference>
<dbReference type="EMBL" id="CP000359">
    <property type="protein sequence ID" value="ABF46211.1"/>
    <property type="molecule type" value="Genomic_DNA"/>
</dbReference>
<dbReference type="NCBIfam" id="TIGR02158">
    <property type="entry name" value="PA_CoA_Oxy3"/>
    <property type="match status" value="1"/>
</dbReference>
<dbReference type="Pfam" id="PF05138">
    <property type="entry name" value="PaaA_PaaC"/>
    <property type="match status" value="1"/>
</dbReference>
<dbReference type="AlphaFoldDB" id="Q1IX23"/>
<dbReference type="GO" id="GO:0010124">
    <property type="term" value="P:phenylacetate catabolic process"/>
    <property type="evidence" value="ECO:0007669"/>
    <property type="project" value="InterPro"/>
</dbReference>
<protein>
    <submittedName>
        <fullName evidence="1">Phenylacetate-CoA oxygenase, PaaC subunit</fullName>
    </submittedName>
</protein>
<dbReference type="SUPFAM" id="SSF47240">
    <property type="entry name" value="Ferritin-like"/>
    <property type="match status" value="1"/>
</dbReference>
<dbReference type="RefSeq" id="WP_011531038.1">
    <property type="nucleotide sequence ID" value="NC_008025.1"/>
</dbReference>